<evidence type="ECO:0000313" key="4">
    <source>
        <dbReference type="Proteomes" id="UP000732619"/>
    </source>
</evidence>
<proteinExistence type="predicted"/>
<reference evidence="3" key="1">
    <citation type="submission" date="2019-04" db="EMBL/GenBank/DDBJ databases">
        <title>Evolution of Biomass-Degrading Anaerobic Consortia Revealed by Metagenomics.</title>
        <authorList>
            <person name="Peng X."/>
        </authorList>
    </citation>
    <scope>NUCLEOTIDE SEQUENCE</scope>
    <source>
        <strain evidence="3">SIG14</strain>
    </source>
</reference>
<feature type="compositionally biased region" description="Polar residues" evidence="1">
    <location>
        <begin position="49"/>
        <end position="62"/>
    </location>
</feature>
<comment type="caution">
    <text evidence="3">The sequence shown here is derived from an EMBL/GenBank/DDBJ whole genome shotgun (WGS) entry which is preliminary data.</text>
</comment>
<evidence type="ECO:0000256" key="2">
    <source>
        <dbReference type="SAM" id="Phobius"/>
    </source>
</evidence>
<keyword evidence="2" id="KW-1133">Transmembrane helix</keyword>
<accession>A0A8T3VVS7</accession>
<feature type="region of interest" description="Disordered" evidence="1">
    <location>
        <begin position="857"/>
        <end position="884"/>
    </location>
</feature>
<protein>
    <submittedName>
        <fullName evidence="3">Ig-like domain repeat protein</fullName>
    </submittedName>
</protein>
<organism evidence="3 4">
    <name type="scientific">Methanobrevibacter olleyae</name>
    <dbReference type="NCBI Taxonomy" id="294671"/>
    <lineage>
        <taxon>Archaea</taxon>
        <taxon>Methanobacteriati</taxon>
        <taxon>Methanobacteriota</taxon>
        <taxon>Methanomada group</taxon>
        <taxon>Methanobacteria</taxon>
        <taxon>Methanobacteriales</taxon>
        <taxon>Methanobacteriaceae</taxon>
        <taxon>Methanobrevibacter</taxon>
    </lineage>
</organism>
<name>A0A8T3VVS7_METOL</name>
<keyword evidence="2" id="KW-0812">Transmembrane</keyword>
<dbReference type="InterPro" id="IPR013783">
    <property type="entry name" value="Ig-like_fold"/>
</dbReference>
<keyword evidence="2" id="KW-0472">Membrane</keyword>
<feature type="transmembrane region" description="Helical" evidence="2">
    <location>
        <begin position="891"/>
        <end position="909"/>
    </location>
</feature>
<dbReference type="Gene3D" id="2.60.40.10">
    <property type="entry name" value="Immunoglobulins"/>
    <property type="match status" value="2"/>
</dbReference>
<evidence type="ECO:0000256" key="1">
    <source>
        <dbReference type="SAM" id="MobiDB-lite"/>
    </source>
</evidence>
<dbReference type="Proteomes" id="UP000732619">
    <property type="component" value="Unassembled WGS sequence"/>
</dbReference>
<feature type="compositionally biased region" description="Acidic residues" evidence="1">
    <location>
        <begin position="860"/>
        <end position="873"/>
    </location>
</feature>
<feature type="region of interest" description="Disordered" evidence="1">
    <location>
        <begin position="43"/>
        <end position="76"/>
    </location>
</feature>
<dbReference type="AlphaFoldDB" id="A0A8T3VVS7"/>
<dbReference type="EMBL" id="SUTG01000007">
    <property type="protein sequence ID" value="MBE6512066.1"/>
    <property type="molecule type" value="Genomic_DNA"/>
</dbReference>
<gene>
    <name evidence="3" type="ORF">E7Z75_02790</name>
</gene>
<evidence type="ECO:0000313" key="3">
    <source>
        <dbReference type="EMBL" id="MBE6512066.1"/>
    </source>
</evidence>
<sequence>MDKLKTRVLFVALIILALVSVSTVAAADVDDVVSAEQEDIDLSEETVSDVESAQVESAQETDILTEDEPAQNPDGSSYITVKFSYITEDGPVEVVNQSLSKKVAANRNLTISYSNLLNNKPPANRFQYNGLNYNFTTYWENSVTGEIFKQARGCDQVFLATGYNYTVVLTAQYETYDDTFVNISYIVKDSSGDDVNITETYNIPYPGSFYEVFVSKNNFTNLNKTYKGYTLDGYEYYLDHWEDGDGNVVDSTKSYNHGYTGENYTVTYKAIYKAKGNPSNIAVKVVGLKDVNGNDVNSELTNKIDPGVTWIIRYAMFEDDIDRYKTYDANGVHYTFKHLLDPEGVPITDPESYERTLKPNGTDYDVVYTAVYNEEVIGNFTLIYNDEFGHGSGSWNSTNNYGVDFTHTFKEPADYPNGAKFLYWEMEDTLEKFNPDDEFSVVYADFAGKTVVVYVNAVYDIETSVELEEITDYVEEVIDITANIKSEVFIVDDPNGGTATLTIVYGDGNTYTQTVDVENGKAVFKDVKLENPGDFTYKVEYSRYSYNKHEEGINDYLPSSAESKLHILALNTTVSNASETGKPGDKVTVEFTVTDQNNNPVQNGTLTVTVDGTTYTDEVKDGKVTFDIILPNPGNYTYDVNYEGNDYYNPSVGQLNLTVQKVDVIVTLPEVINYTGAVVDIVVEVVDEFGELVNEGTITLTIDWGTKLSDKLMATAQTLTEEVHDAKATFSGITLGEPGTYPSKAEYSGTDYYNEAENESDVVVMPLDTTTESQDVSGQPGDKMDITADIVDQNGNPVKNGTAVLKVNGKEYTAEVKDGKAKFKDVELPDESTEATIDYLGNEYYNPSSTTIQITVTQPEEPEEPVDEPEEEPSTPAAEKTVPVTPAAGNPIALVVVALLSLVSTVSFGRKK</sequence>